<evidence type="ECO:0000256" key="7">
    <source>
        <dbReference type="ARBA" id="ARBA00023136"/>
    </source>
</evidence>
<dbReference type="PANTHER" id="PTHR30003">
    <property type="entry name" value="L-LACTATE PERMEASE"/>
    <property type="match status" value="1"/>
</dbReference>
<dbReference type="EMBL" id="LT985321">
    <property type="protein sequence ID" value="SPE08531.1"/>
    <property type="molecule type" value="Genomic_DNA"/>
</dbReference>
<dbReference type="Proteomes" id="UP000533482">
    <property type="component" value="Unassembled WGS sequence"/>
</dbReference>
<feature type="transmembrane region" description="Helical" evidence="11">
    <location>
        <begin position="184"/>
        <end position="205"/>
    </location>
</feature>
<reference evidence="12 20" key="4">
    <citation type="submission" date="2019-09" db="EMBL/GenBank/DDBJ databases">
        <authorList>
            <consortium name="NARMS: The National Antimicrobial Resistance Monitoring System"/>
        </authorList>
    </citation>
    <scope>NUCLEOTIDE SEQUENCE [LARGE SCALE GENOMIC DNA]</scope>
    <source>
        <strain evidence="12 20">FSIS11923834</strain>
    </source>
</reference>
<feature type="transmembrane region" description="Helical" evidence="11">
    <location>
        <begin position="237"/>
        <end position="256"/>
    </location>
</feature>
<evidence type="ECO:0000313" key="15">
    <source>
        <dbReference type="EMBL" id="SPE08531.1"/>
    </source>
</evidence>
<feature type="transmembrane region" description="Helical" evidence="11">
    <location>
        <begin position="109"/>
        <end position="138"/>
    </location>
</feature>
<dbReference type="RefSeq" id="WP_000544018.1">
    <property type="nucleotide sequence ID" value="NZ_BFKU01000264.1"/>
</dbReference>
<proteinExistence type="inferred from homology"/>
<dbReference type="InterPro" id="IPR003804">
    <property type="entry name" value="Lactate_perm"/>
</dbReference>
<feature type="transmembrane region" description="Helical" evidence="11">
    <location>
        <begin position="410"/>
        <end position="429"/>
    </location>
</feature>
<comment type="subcellular location">
    <subcellularLocation>
        <location evidence="11">Cell inner membrane</location>
        <topology evidence="11">Multi-pass membrane protein</topology>
    </subcellularLocation>
    <subcellularLocation>
        <location evidence="1">Cell membrane</location>
        <topology evidence="1">Multi-pass membrane protein</topology>
    </subcellularLocation>
</comment>
<evidence type="ECO:0000256" key="3">
    <source>
        <dbReference type="ARBA" id="ARBA00022448"/>
    </source>
</evidence>
<feature type="transmembrane region" description="Helical" evidence="11">
    <location>
        <begin position="59"/>
        <end position="80"/>
    </location>
</feature>
<evidence type="ECO:0000313" key="16">
    <source>
        <dbReference type="EMBL" id="TZE44167.1"/>
    </source>
</evidence>
<dbReference type="NCBIfam" id="TIGR00795">
    <property type="entry name" value="lctP"/>
    <property type="match status" value="1"/>
</dbReference>
<feature type="transmembrane region" description="Helical" evidence="11">
    <location>
        <begin position="337"/>
        <end position="355"/>
    </location>
</feature>
<evidence type="ECO:0000256" key="10">
    <source>
        <dbReference type="ARBA" id="ARBA00034062"/>
    </source>
</evidence>
<comment type="similarity">
    <text evidence="2 11">Belongs to the lactate permease family.</text>
</comment>
<evidence type="ECO:0000313" key="13">
    <source>
        <dbReference type="EMBL" id="MDO2733226.1"/>
    </source>
</evidence>
<dbReference type="EMBL" id="WTMY01000123">
    <property type="protein sequence ID" value="MWL46585.1"/>
    <property type="molecule type" value="Genomic_DNA"/>
</dbReference>
<comment type="catalytic activity">
    <reaction evidence="10">
        <text>glycolate(in) + H(+)(in) = glycolate(out) + H(+)(out)</text>
        <dbReference type="Rhea" id="RHEA:29411"/>
        <dbReference type="ChEBI" id="CHEBI:15378"/>
        <dbReference type="ChEBI" id="CHEBI:29805"/>
    </reaction>
    <physiologicalReaction direction="right-to-left" evidence="10">
        <dbReference type="Rhea" id="RHEA:29413"/>
    </physiologicalReaction>
</comment>
<feature type="transmembrane region" description="Helical" evidence="11">
    <location>
        <begin position="28"/>
        <end position="47"/>
    </location>
</feature>
<keyword evidence="3 11" id="KW-0813">Transport</keyword>
<dbReference type="EMBL" id="AASOHJ010000022">
    <property type="protein sequence ID" value="EFE8674830.1"/>
    <property type="molecule type" value="Genomic_DNA"/>
</dbReference>
<dbReference type="AlphaFoldDB" id="A0A085P760"/>
<evidence type="ECO:0000313" key="18">
    <source>
        <dbReference type="Proteomes" id="UP000324120"/>
    </source>
</evidence>
<reference evidence="16 18" key="3">
    <citation type="submission" date="2019-06" db="EMBL/GenBank/DDBJ databases">
        <title>The presence and diversity of blaCTX-M among Escherichia coli from urban wastewater and feedlot cattle, in Alberta, Canada.</title>
        <authorList>
            <person name="Cormier A.C."/>
            <person name="Chalmer G."/>
            <person name="Cook S.R."/>
            <person name="Zaheer R."/>
            <person name="Hannon S.J."/>
            <person name="Booker C.W."/>
            <person name="Read R."/>
            <person name="Gow S.P."/>
            <person name="Mcallister T.A."/>
            <person name="Boerlin P."/>
        </authorList>
    </citation>
    <scope>NUCLEOTIDE SEQUENCE [LARGE SCALE GENOMIC DNA]</scope>
    <source>
        <strain evidence="16 18">347</strain>
    </source>
</reference>
<evidence type="ECO:0000313" key="17">
    <source>
        <dbReference type="Proteomes" id="UP000309889"/>
    </source>
</evidence>
<evidence type="ECO:0000256" key="1">
    <source>
        <dbReference type="ARBA" id="ARBA00004651"/>
    </source>
</evidence>
<evidence type="ECO:0000256" key="11">
    <source>
        <dbReference type="RuleBase" id="RU365092"/>
    </source>
</evidence>
<dbReference type="GO" id="GO:0005886">
    <property type="term" value="C:plasma membrane"/>
    <property type="evidence" value="ECO:0007669"/>
    <property type="project" value="UniProtKB-SubCell"/>
</dbReference>
<dbReference type="EMBL" id="VHKY01000024">
    <property type="protein sequence ID" value="TZE44167.1"/>
    <property type="molecule type" value="Genomic_DNA"/>
</dbReference>
<dbReference type="Proteomes" id="UP000487258">
    <property type="component" value="Unassembled WGS sequence"/>
</dbReference>
<reference evidence="14 19" key="5">
    <citation type="submission" date="2019-12" db="EMBL/GenBank/DDBJ databases">
        <title>Enteriobacteria Tanzani isolates_10432.</title>
        <authorList>
            <person name="Subbiah M."/>
            <person name="Call D."/>
        </authorList>
    </citation>
    <scope>NUCLEOTIDE SEQUENCE [LARGE SCALE GENOMIC DNA]</scope>
    <source>
        <strain evidence="14 19">10432wF6</strain>
    </source>
</reference>
<dbReference type="GO" id="GO:0015295">
    <property type="term" value="F:solute:proton symporter activity"/>
    <property type="evidence" value="ECO:0007669"/>
    <property type="project" value="TreeGrafter"/>
</dbReference>
<geneLocation type="plasmid" evidence="17">
    <name>rcs85_pi</name>
</geneLocation>
<keyword evidence="5 11" id="KW-0812">Transmembrane</keyword>
<dbReference type="Pfam" id="PF02652">
    <property type="entry name" value="Lactate_perm"/>
    <property type="match status" value="1"/>
</dbReference>
<evidence type="ECO:0000256" key="5">
    <source>
        <dbReference type="ARBA" id="ARBA00022692"/>
    </source>
</evidence>
<comment type="catalytic activity">
    <reaction evidence="8">
        <text>(S)-lactate(in) + H(+)(in) = (S)-lactate(out) + H(+)(out)</text>
        <dbReference type="Rhea" id="RHEA:29415"/>
        <dbReference type="ChEBI" id="CHEBI:15378"/>
        <dbReference type="ChEBI" id="CHEBI:16651"/>
    </reaction>
    <physiologicalReaction direction="right-to-left" evidence="8">
        <dbReference type="Rhea" id="RHEA:29417"/>
    </physiologicalReaction>
</comment>
<keyword evidence="11" id="KW-0997">Cell inner membrane</keyword>
<organism evidence="14 19">
    <name type="scientific">Escherichia coli</name>
    <dbReference type="NCBI Taxonomy" id="562"/>
    <lineage>
        <taxon>Bacteria</taxon>
        <taxon>Pseudomonadati</taxon>
        <taxon>Pseudomonadota</taxon>
        <taxon>Gammaproteobacteria</taxon>
        <taxon>Enterobacterales</taxon>
        <taxon>Enterobacteriaceae</taxon>
        <taxon>Escherichia</taxon>
    </lineage>
</organism>
<evidence type="ECO:0000313" key="19">
    <source>
        <dbReference type="Proteomes" id="UP000487258"/>
    </source>
</evidence>
<feature type="transmembrane region" description="Helical" evidence="11">
    <location>
        <begin position="145"/>
        <end position="164"/>
    </location>
</feature>
<comment type="catalytic activity">
    <reaction evidence="9">
        <text>(R)-lactate(in) + H(+)(in) = (R)-lactate(out) + H(+)(out)</text>
        <dbReference type="Rhea" id="RHEA:71791"/>
        <dbReference type="ChEBI" id="CHEBI:15378"/>
        <dbReference type="ChEBI" id="CHEBI:16004"/>
    </reaction>
    <physiologicalReaction direction="right-to-left" evidence="9">
        <dbReference type="Rhea" id="RHEA:71793"/>
    </physiologicalReaction>
</comment>
<keyword evidence="15" id="KW-0614">Plasmid</keyword>
<sequence length="518" mass="54349">MHDYLLFLLGLTPLLAMIILILKVKMPIHYSVLSTLLLTLILGGVFWQTPVMDMGSAVVYGAIKGLWPIVIVILAAIYSYNLMNATKSMDILRNVLASVSDDKRIQVLLISWCFGGFLEAAAGYGTAVAIPIGILIALGFNPLKAAIASLVANTVPTAFGAVGIPVSVLAEQVNLPVTTLSGTIILQLALFNILLPFVIVTIIGGGMKAIRGVGLITLMCGISTLIPQYLVAVNLGAELPAFAGSLVSLIVIVFMAKNRKEKTEPEFLIESSADSASALSYSRGALLRACSIYILIFLFILLCSPLFPTIKSAVSQIASSLTFSLSNGSNLSMKIEWIATPGVLIIIASVIGGLIQKASLSCLLNVFVSTVKQLKNSIIAISAIVAMATVMDVCGLIGTLAQSLVDLTGGAYLFIAPVIGALGTFVTGSDTNSNILFGKLQTTAAEKLHVDPLWLAAANTSGATGGKMISPQSIAIAVSATRMDGQGSVIMSGTLKYCFAYIVILGLKVGLVYHLFMA</sequence>
<dbReference type="PANTHER" id="PTHR30003:SF0">
    <property type="entry name" value="GLYCOLATE PERMEASE GLCA-RELATED"/>
    <property type="match status" value="1"/>
</dbReference>
<feature type="transmembrane region" description="Helical" evidence="11">
    <location>
        <begin position="498"/>
        <end position="516"/>
    </location>
</feature>
<evidence type="ECO:0000256" key="4">
    <source>
        <dbReference type="ARBA" id="ARBA00022475"/>
    </source>
</evidence>
<dbReference type="Proteomes" id="UP001174465">
    <property type="component" value="Unassembled WGS sequence"/>
</dbReference>
<reference evidence="17" key="1">
    <citation type="submission" date="2018-02" db="EMBL/GenBank/DDBJ databases">
        <authorList>
            <person name="Cea G.-C."/>
            <person name="William W."/>
        </authorList>
    </citation>
    <scope>NUCLEOTIDE SEQUENCE [LARGE SCALE GENOMIC DNA]</scope>
    <source>
        <strain evidence="17">ECOR 3</strain>
        <plasmid evidence="17">rcs85_pi</plasmid>
    </source>
</reference>
<evidence type="ECO:0000313" key="20">
    <source>
        <dbReference type="Proteomes" id="UP000533482"/>
    </source>
</evidence>
<comment type="function">
    <text evidence="11">Uptake of L-lactate across the membrane. Can also transport D-lactate and glycolate.</text>
</comment>
<dbReference type="Proteomes" id="UP000309889">
    <property type="component" value="Plasmid RCS85_pI"/>
</dbReference>
<gene>
    <name evidence="12" type="ORF">F7N46_17165</name>
    <name evidence="16" type="ORF">FKO60_21850</name>
    <name evidence="14" type="ORF">GQM04_13875</name>
    <name evidence="13" type="ORF">Q2V64_26770</name>
    <name evidence="15" type="ORF">RCS85_PI0082</name>
</gene>
<keyword evidence="6 11" id="KW-1133">Transmembrane helix</keyword>
<dbReference type="EMBL" id="JAUKZB010000050">
    <property type="protein sequence ID" value="MDO2733226.1"/>
    <property type="molecule type" value="Genomic_DNA"/>
</dbReference>
<accession>A0A085P760</accession>
<dbReference type="GO" id="GO:0015129">
    <property type="term" value="F:lactate transmembrane transporter activity"/>
    <property type="evidence" value="ECO:0007669"/>
    <property type="project" value="UniProtKB-UniRule"/>
</dbReference>
<feature type="transmembrane region" description="Helical" evidence="11">
    <location>
        <begin position="285"/>
        <end position="307"/>
    </location>
</feature>
<keyword evidence="4" id="KW-1003">Cell membrane</keyword>
<feature type="transmembrane region" description="Helical" evidence="11">
    <location>
        <begin position="212"/>
        <end position="231"/>
    </location>
</feature>
<protein>
    <recommendedName>
        <fullName evidence="11">L-lactate permease</fullName>
    </recommendedName>
</protein>
<evidence type="ECO:0000313" key="12">
    <source>
        <dbReference type="EMBL" id="EFE8674830.1"/>
    </source>
</evidence>
<name>A0A085P760_ECOLX</name>
<feature type="transmembrane region" description="Helical" evidence="11">
    <location>
        <begin position="376"/>
        <end position="398"/>
    </location>
</feature>
<evidence type="ECO:0000256" key="6">
    <source>
        <dbReference type="ARBA" id="ARBA00022989"/>
    </source>
</evidence>
<evidence type="ECO:0000313" key="14">
    <source>
        <dbReference type="EMBL" id="MWL46585.1"/>
    </source>
</evidence>
<evidence type="ECO:0000256" key="9">
    <source>
        <dbReference type="ARBA" id="ARBA00034057"/>
    </source>
</evidence>
<dbReference type="Proteomes" id="UP000324120">
    <property type="component" value="Unassembled WGS sequence"/>
</dbReference>
<reference evidence="13" key="6">
    <citation type="submission" date="2023-07" db="EMBL/GenBank/DDBJ databases">
        <title>High risk of intestinal colonization with ESBL-producing Escherichia coli among soldiers of military contingents in specific geographic regions.</title>
        <authorList>
            <person name="Literacka E."/>
        </authorList>
    </citation>
    <scope>NUCLEOTIDE SEQUENCE</scope>
    <source>
        <strain evidence="13">33</strain>
    </source>
</reference>
<feature type="transmembrane region" description="Helical" evidence="11">
    <location>
        <begin position="5"/>
        <end position="22"/>
    </location>
</feature>
<evidence type="ECO:0000256" key="8">
    <source>
        <dbReference type="ARBA" id="ARBA00034011"/>
    </source>
</evidence>
<geneLocation type="plasmid" evidence="15">
    <name>RCS85_pI</name>
</geneLocation>
<evidence type="ECO:0000256" key="2">
    <source>
        <dbReference type="ARBA" id="ARBA00010100"/>
    </source>
</evidence>
<keyword evidence="7 11" id="KW-0472">Membrane</keyword>
<reference evidence="15" key="2">
    <citation type="submission" date="2018-02" db="EMBL/GenBank/DDBJ databases">
        <authorList>
            <person name="Cohen D.B."/>
            <person name="Kent A.D."/>
        </authorList>
    </citation>
    <scope>NUCLEOTIDE SEQUENCE</scope>
    <source>
        <strain evidence="15">ECOR 3</strain>
    </source>
</reference>